<dbReference type="VEuPathDB" id="VectorBase:RSAN_037086"/>
<keyword evidence="2" id="KW-1185">Reference proteome</keyword>
<dbReference type="InterPro" id="IPR032675">
    <property type="entry name" value="LRR_dom_sf"/>
</dbReference>
<protein>
    <submittedName>
        <fullName evidence="1">Uncharacterized protein</fullName>
    </submittedName>
</protein>
<comment type="caution">
    <text evidence="1">The sequence shown here is derived from an EMBL/GenBank/DDBJ whole genome shotgun (WGS) entry which is preliminary data.</text>
</comment>
<sequence>MDGNADLPLEEGALTSYAGQWADLEGITGCFTAAVFKYPCSCSETHDRPCHIVRHLAAFNEVLFFARMQLREIPGARGQLALVSVADSGMHLPEPQDVQSKLGACLLHRLLKFHQCIAVLSVTPFHFENCTSLLCDVLPYSRLKKLRLQFWCCPIRESICATIPSLTSLEELECSFFGVCCAEFPNALAALVRTSPSLVVLGFHGTSMEEHATNNLLSCLMQSDILKELTLRGSLVPETCREELRKYLMFAPSLTSFIFTADSEKTETAVLEGILHNKTLSKVVITTFTGGIESIQLVARIIGENTIISSLVIRSIYEDVSVIHNTAYETWIEALEKNEALEELSIPYQIWNPQQWTRFHDVLSSKHHLKKVYVFSDSTNHNLLTHVCHTLEDSGVHDKVSCGVYFAEDNIDLLKCKMFSGLFLVGDVHEDVKTAALLQLPDCVHVTSLVLEIPRDNLAVSSALAEYVQSTSVLRELEVSMGFADDFDFSDEWWRVIMESLARNNSLKELVFYVDSMSDRDVESIADAVNASRNIRKLTFGDSTVTSLRAFVSRLSLGITDNHTLLDIVLEGRLDQGWPDASKKVFAIYEATRRNMGLLAVAAAFTKTTELDRYSSAALERICKLHGELLEDLAELADVSAAEIGGLARGHLKRTASLDEYMRITSVVKERVVCHPRDDGRMQLDDLNEDCWEMVRRYLMLDDVEEDVAHTECR</sequence>
<dbReference type="PANTHER" id="PTHR47679">
    <property type="entry name" value="PROTEIN TORNADO 1"/>
    <property type="match status" value="1"/>
</dbReference>
<dbReference type="EMBL" id="JABSTV010001248">
    <property type="protein sequence ID" value="KAH7967551.1"/>
    <property type="molecule type" value="Genomic_DNA"/>
</dbReference>
<proteinExistence type="predicted"/>
<dbReference type="Proteomes" id="UP000821837">
    <property type="component" value="Unassembled WGS sequence"/>
</dbReference>
<dbReference type="SUPFAM" id="SSF52047">
    <property type="entry name" value="RNI-like"/>
    <property type="match status" value="1"/>
</dbReference>
<evidence type="ECO:0000313" key="2">
    <source>
        <dbReference type="Proteomes" id="UP000821837"/>
    </source>
</evidence>
<gene>
    <name evidence="1" type="ORF">HPB52_000065</name>
</gene>
<evidence type="ECO:0000313" key="1">
    <source>
        <dbReference type="EMBL" id="KAH7967551.1"/>
    </source>
</evidence>
<dbReference type="Gene3D" id="3.80.10.10">
    <property type="entry name" value="Ribonuclease Inhibitor"/>
    <property type="match status" value="2"/>
</dbReference>
<reference evidence="1" key="1">
    <citation type="journal article" date="2020" name="Cell">
        <title>Large-Scale Comparative Analyses of Tick Genomes Elucidate Their Genetic Diversity and Vector Capacities.</title>
        <authorList>
            <consortium name="Tick Genome and Microbiome Consortium (TIGMIC)"/>
            <person name="Jia N."/>
            <person name="Wang J."/>
            <person name="Shi W."/>
            <person name="Du L."/>
            <person name="Sun Y."/>
            <person name="Zhan W."/>
            <person name="Jiang J.F."/>
            <person name="Wang Q."/>
            <person name="Zhang B."/>
            <person name="Ji P."/>
            <person name="Bell-Sakyi L."/>
            <person name="Cui X.M."/>
            <person name="Yuan T.T."/>
            <person name="Jiang B.G."/>
            <person name="Yang W.F."/>
            <person name="Lam T.T."/>
            <person name="Chang Q.C."/>
            <person name="Ding S.J."/>
            <person name="Wang X.J."/>
            <person name="Zhu J.G."/>
            <person name="Ruan X.D."/>
            <person name="Zhao L."/>
            <person name="Wei J.T."/>
            <person name="Ye R.Z."/>
            <person name="Que T.C."/>
            <person name="Du C.H."/>
            <person name="Zhou Y.H."/>
            <person name="Cheng J.X."/>
            <person name="Dai P.F."/>
            <person name="Guo W.B."/>
            <person name="Han X.H."/>
            <person name="Huang E.J."/>
            <person name="Li L.F."/>
            <person name="Wei W."/>
            <person name="Gao Y.C."/>
            <person name="Liu J.Z."/>
            <person name="Shao H.Z."/>
            <person name="Wang X."/>
            <person name="Wang C.C."/>
            <person name="Yang T.C."/>
            <person name="Huo Q.B."/>
            <person name="Li W."/>
            <person name="Chen H.Y."/>
            <person name="Chen S.E."/>
            <person name="Zhou L.G."/>
            <person name="Ni X.B."/>
            <person name="Tian J.H."/>
            <person name="Sheng Y."/>
            <person name="Liu T."/>
            <person name="Pan Y.S."/>
            <person name="Xia L.Y."/>
            <person name="Li J."/>
            <person name="Zhao F."/>
            <person name="Cao W.C."/>
        </authorList>
    </citation>
    <scope>NUCLEOTIDE SEQUENCE</scope>
    <source>
        <strain evidence="1">Rsan-2018</strain>
    </source>
</reference>
<reference evidence="1" key="2">
    <citation type="submission" date="2021-09" db="EMBL/GenBank/DDBJ databases">
        <authorList>
            <person name="Jia N."/>
            <person name="Wang J."/>
            <person name="Shi W."/>
            <person name="Du L."/>
            <person name="Sun Y."/>
            <person name="Zhan W."/>
            <person name="Jiang J."/>
            <person name="Wang Q."/>
            <person name="Zhang B."/>
            <person name="Ji P."/>
            <person name="Sakyi L.B."/>
            <person name="Cui X."/>
            <person name="Yuan T."/>
            <person name="Jiang B."/>
            <person name="Yang W."/>
            <person name="Lam T.T.-Y."/>
            <person name="Chang Q."/>
            <person name="Ding S."/>
            <person name="Wang X."/>
            <person name="Zhu J."/>
            <person name="Ruan X."/>
            <person name="Zhao L."/>
            <person name="Wei J."/>
            <person name="Que T."/>
            <person name="Du C."/>
            <person name="Cheng J."/>
            <person name="Dai P."/>
            <person name="Han X."/>
            <person name="Huang E."/>
            <person name="Gao Y."/>
            <person name="Liu J."/>
            <person name="Shao H."/>
            <person name="Ye R."/>
            <person name="Li L."/>
            <person name="Wei W."/>
            <person name="Wang X."/>
            <person name="Wang C."/>
            <person name="Huo Q."/>
            <person name="Li W."/>
            <person name="Guo W."/>
            <person name="Chen H."/>
            <person name="Chen S."/>
            <person name="Zhou L."/>
            <person name="Zhou L."/>
            <person name="Ni X."/>
            <person name="Tian J."/>
            <person name="Zhou Y."/>
            <person name="Sheng Y."/>
            <person name="Liu T."/>
            <person name="Pan Y."/>
            <person name="Xia L."/>
            <person name="Li J."/>
            <person name="Zhao F."/>
            <person name="Cao W."/>
        </authorList>
    </citation>
    <scope>NUCLEOTIDE SEQUENCE</scope>
    <source>
        <strain evidence="1">Rsan-2018</strain>
        <tissue evidence="1">Larvae</tissue>
    </source>
</reference>
<dbReference type="AlphaFoldDB" id="A0A9D4Q3P8"/>
<organism evidence="1 2">
    <name type="scientific">Rhipicephalus sanguineus</name>
    <name type="common">Brown dog tick</name>
    <name type="synonym">Ixodes sanguineus</name>
    <dbReference type="NCBI Taxonomy" id="34632"/>
    <lineage>
        <taxon>Eukaryota</taxon>
        <taxon>Metazoa</taxon>
        <taxon>Ecdysozoa</taxon>
        <taxon>Arthropoda</taxon>
        <taxon>Chelicerata</taxon>
        <taxon>Arachnida</taxon>
        <taxon>Acari</taxon>
        <taxon>Parasitiformes</taxon>
        <taxon>Ixodida</taxon>
        <taxon>Ixodoidea</taxon>
        <taxon>Ixodidae</taxon>
        <taxon>Rhipicephalinae</taxon>
        <taxon>Rhipicephalus</taxon>
        <taxon>Rhipicephalus</taxon>
    </lineage>
</organism>
<accession>A0A9D4Q3P8</accession>
<dbReference type="PANTHER" id="PTHR47679:SF2">
    <property type="entry name" value="C-TERMINAL OF ROC (COR) DOMAIN-CONTAINING PROTEIN"/>
    <property type="match status" value="1"/>
</dbReference>
<name>A0A9D4Q3P8_RHISA</name>
<dbReference type="VEuPathDB" id="VectorBase:RSAN_049070"/>